<evidence type="ECO:0000256" key="1">
    <source>
        <dbReference type="ARBA" id="ARBA00010833"/>
    </source>
</evidence>
<dbReference type="Pfam" id="PF22422">
    <property type="entry name" value="MGH1-like_GH"/>
    <property type="match status" value="1"/>
</dbReference>
<dbReference type="EMBL" id="JBHMDM010000007">
    <property type="protein sequence ID" value="MFB9377979.1"/>
    <property type="molecule type" value="Genomic_DNA"/>
</dbReference>
<keyword evidence="3" id="KW-0326">Glycosidase</keyword>
<dbReference type="InterPro" id="IPR054491">
    <property type="entry name" value="MGH1-like_GH"/>
</dbReference>
<keyword evidence="6" id="KW-1185">Reference proteome</keyword>
<dbReference type="Gene3D" id="1.50.10.10">
    <property type="match status" value="1"/>
</dbReference>
<name>A0ABV5LV97_9ACTN</name>
<evidence type="ECO:0000256" key="3">
    <source>
        <dbReference type="ARBA" id="ARBA00023295"/>
    </source>
</evidence>
<keyword evidence="2" id="KW-0378">Hydrolase</keyword>
<evidence type="ECO:0000313" key="5">
    <source>
        <dbReference type="EMBL" id="MFB9377979.1"/>
    </source>
</evidence>
<dbReference type="Proteomes" id="UP001589748">
    <property type="component" value="Unassembled WGS sequence"/>
</dbReference>
<dbReference type="PANTHER" id="PTHR10412">
    <property type="entry name" value="MANNOSYL-OLIGOSACCHARIDE GLUCOSIDASE"/>
    <property type="match status" value="1"/>
</dbReference>
<reference evidence="5 6" key="1">
    <citation type="submission" date="2024-09" db="EMBL/GenBank/DDBJ databases">
        <authorList>
            <person name="Sun Q."/>
            <person name="Mori K."/>
        </authorList>
    </citation>
    <scope>NUCLEOTIDE SEQUENCE [LARGE SCALE GENOMIC DNA]</scope>
    <source>
        <strain evidence="5 6">TISTR 1856</strain>
    </source>
</reference>
<dbReference type="InterPro" id="IPR012341">
    <property type="entry name" value="6hp_glycosidase-like_sf"/>
</dbReference>
<protein>
    <submittedName>
        <fullName evidence="5">Glycogen debranching protein</fullName>
    </submittedName>
</protein>
<feature type="domain" description="Mannosylglycerate hydrolase MGH1-like glycoside hydrolase" evidence="4">
    <location>
        <begin position="53"/>
        <end position="456"/>
    </location>
</feature>
<proteinExistence type="inferred from homology"/>
<dbReference type="InterPro" id="IPR008928">
    <property type="entry name" value="6-hairpin_glycosidase_sf"/>
</dbReference>
<accession>A0ABV5LV97</accession>
<dbReference type="SUPFAM" id="SSF48208">
    <property type="entry name" value="Six-hairpin glycosidases"/>
    <property type="match status" value="1"/>
</dbReference>
<evidence type="ECO:0000313" key="6">
    <source>
        <dbReference type="Proteomes" id="UP001589748"/>
    </source>
</evidence>
<comment type="caution">
    <text evidence="5">The sequence shown here is derived from an EMBL/GenBank/DDBJ whole genome shotgun (WGS) entry which is preliminary data.</text>
</comment>
<evidence type="ECO:0000259" key="4">
    <source>
        <dbReference type="Pfam" id="PF22422"/>
    </source>
</evidence>
<sequence length="465" mass="51293">MSAPTTRLVPPRGRVREYRPPARLTSQLLAARAAYVLRGNDQGVMTSAAPRLYPHMWSWDAAFVAVGLARLSVPRAITEIDTLLGAQWGDGMIPHIVFSPDATGYFPGPDRWGCHLGDVALAPPFPATSGICQPPVHAIALQRIVEAARRQGRSDRQAAGDFLERAWRPLVAWHRWLAEARDPHGHGRVAVLHGWESGMDNSPRWDGPYSRVEVGPDLPPYTRKDTAVVTDATMRPSDREYDRYLWLIEEMRRVRYDAAAMYETVSFAVEDVLVSALLAVACDVLADLGEERQQPAADVADLRGWARRFRAGVAGSVDPVTGLARDRDLRTGEWLSTPTIAGFAPLLCGGLSRADEAALLAQFEGDAWCGHPDLVAAVPPSTSPAAADFRAREYWRGPQWPVIAWLFHWSFARRGWAERAAVLREEGLRLVGAGDFAEYYDPTTGEPLGSMQQSWTAAAVLDWLC</sequence>
<comment type="similarity">
    <text evidence="1">Belongs to the glycosyl hydrolase 63 family.</text>
</comment>
<dbReference type="InterPro" id="IPR004888">
    <property type="entry name" value="Glycoside_hydrolase_63"/>
</dbReference>
<evidence type="ECO:0000256" key="2">
    <source>
        <dbReference type="ARBA" id="ARBA00022801"/>
    </source>
</evidence>
<dbReference type="RefSeq" id="WP_380137586.1">
    <property type="nucleotide sequence ID" value="NZ_JBHLUI010000008.1"/>
</dbReference>
<organism evidence="5 6">
    <name type="scientific">Kineococcus gynurae</name>
    <dbReference type="NCBI Taxonomy" id="452979"/>
    <lineage>
        <taxon>Bacteria</taxon>
        <taxon>Bacillati</taxon>
        <taxon>Actinomycetota</taxon>
        <taxon>Actinomycetes</taxon>
        <taxon>Kineosporiales</taxon>
        <taxon>Kineosporiaceae</taxon>
        <taxon>Kineococcus</taxon>
    </lineage>
</organism>
<dbReference type="PANTHER" id="PTHR10412:SF11">
    <property type="entry name" value="MANNOSYL-OLIGOSACCHARIDE GLUCOSIDASE"/>
    <property type="match status" value="1"/>
</dbReference>
<gene>
    <name evidence="5" type="ORF">ACFFVI_13485</name>
</gene>